<protein>
    <recommendedName>
        <fullName evidence="5">Chromo domain-containing protein</fullName>
    </recommendedName>
</protein>
<dbReference type="PROSITE" id="PS50013">
    <property type="entry name" value="CHROMO_2"/>
    <property type="match status" value="1"/>
</dbReference>
<organism evidence="6 7">
    <name type="scientific">Rhodofomes roseus</name>
    <dbReference type="NCBI Taxonomy" id="34475"/>
    <lineage>
        <taxon>Eukaryota</taxon>
        <taxon>Fungi</taxon>
        <taxon>Dikarya</taxon>
        <taxon>Basidiomycota</taxon>
        <taxon>Agaricomycotina</taxon>
        <taxon>Agaricomycetes</taxon>
        <taxon>Polyporales</taxon>
        <taxon>Rhodofomes</taxon>
    </lineage>
</organism>
<dbReference type="Gene3D" id="3.30.40.10">
    <property type="entry name" value="Zinc/RING finger domain, C3HC4 (zinc finger)"/>
    <property type="match status" value="1"/>
</dbReference>
<feature type="compositionally biased region" description="Polar residues" evidence="4">
    <location>
        <begin position="590"/>
        <end position="601"/>
    </location>
</feature>
<dbReference type="Gene3D" id="2.40.50.40">
    <property type="match status" value="1"/>
</dbReference>
<feature type="region of interest" description="Disordered" evidence="4">
    <location>
        <begin position="305"/>
        <end position="333"/>
    </location>
</feature>
<feature type="compositionally biased region" description="Polar residues" evidence="4">
    <location>
        <begin position="346"/>
        <end position="365"/>
    </location>
</feature>
<dbReference type="SUPFAM" id="SSF54160">
    <property type="entry name" value="Chromo domain-like"/>
    <property type="match status" value="1"/>
</dbReference>
<keyword evidence="1" id="KW-0479">Metal-binding</keyword>
<dbReference type="InterPro" id="IPR000953">
    <property type="entry name" value="Chromo/chromo_shadow_dom"/>
</dbReference>
<dbReference type="Proteomes" id="UP000814176">
    <property type="component" value="Unassembled WGS sequence"/>
</dbReference>
<evidence type="ECO:0000256" key="4">
    <source>
        <dbReference type="SAM" id="MobiDB-lite"/>
    </source>
</evidence>
<sequence>MQTAQNSGGASQIPTAQNMQNTQNNGTGVPFPQPGIPPGQAATGPNILSVLAVALGGLHDSTADRFGHLDAVVRDLASTVTAVRDAARVDSLKLAEWLDKSHERQMKATMLVLERVRALEQTVGEVKSLHGDETITARMQRIDCALTELLEQVQDPDAEFAASRPHASIDFTPRPARHFMNRSVSPIAPAPVYVDAGVDAHTTEHADACVTASVPLPTLVDVSVGTERKVADVNTATISLEVVDVGVVTNQALLVDAAVGSPSRQYVDSGIDAPSSEDTDRMRTPARTTRSLHVFGSDTRFHARFPTSPYHSDPMVPAQWSPDSPRSELSYLNPDVVAPDTSLIDTSSLTQPRSADNIPSTSSLPLSPEHPAPTEVSHPQRSSSTSSIGIVQSTSETTAVDSPVDSAIAPTAIKPTSATNLLSTGLPLPRGLSHRVNRTRPVARLSTSPSPSPPPPPPLPRRKVKELPRTQPKASSSIPTQTTEPVRGRKPDPRESSSPEIQIIEKPAAFDENRNKSRDHDKSKSQAKHQKKSKAQTRGRSTDLDAERPRKKRKTDGDKVAETVKRPVKKPRKSEGAAASKSQKGKQPAKGSSDSSPQAGPSPQEDDRIIADHPLCKWPDTISGDENYQREFINCDNCDAWFHYGCVGLAADDPRLTEEDSKFFCPPCEVATEEREGQHASQQNKTAQCARPDCQSSETGQWFIECIVGRRPSLTQPSNNGVPKFLWLVKWSGYEMKDATWEFPENLGDPAQLVSEFEVAAELENKDLSDPHKPTLLNEAAKCWS</sequence>
<dbReference type="InterPro" id="IPR013083">
    <property type="entry name" value="Znf_RING/FYVE/PHD"/>
</dbReference>
<evidence type="ECO:0000256" key="2">
    <source>
        <dbReference type="ARBA" id="ARBA00022771"/>
    </source>
</evidence>
<feature type="compositionally biased region" description="Polar residues" evidence="4">
    <location>
        <begin position="472"/>
        <end position="484"/>
    </location>
</feature>
<dbReference type="CDD" id="cd18964">
    <property type="entry name" value="chromodomain"/>
    <property type="match status" value="1"/>
</dbReference>
<feature type="compositionally biased region" description="Basic and acidic residues" evidence="4">
    <location>
        <begin position="555"/>
        <end position="565"/>
    </location>
</feature>
<feature type="region of interest" description="Disordered" evidence="4">
    <location>
        <begin position="1"/>
        <end position="42"/>
    </location>
</feature>
<keyword evidence="7" id="KW-1185">Reference proteome</keyword>
<dbReference type="SMART" id="SM00249">
    <property type="entry name" value="PHD"/>
    <property type="match status" value="1"/>
</dbReference>
<evidence type="ECO:0000259" key="5">
    <source>
        <dbReference type="PROSITE" id="PS50013"/>
    </source>
</evidence>
<name>A0ABQ8K8T0_9APHY</name>
<evidence type="ECO:0000313" key="6">
    <source>
        <dbReference type="EMBL" id="KAH9833339.1"/>
    </source>
</evidence>
<reference evidence="6 7" key="1">
    <citation type="journal article" date="2021" name="Environ. Microbiol.">
        <title>Gene family expansions and transcriptome signatures uncover fungal adaptations to wood decay.</title>
        <authorList>
            <person name="Hage H."/>
            <person name="Miyauchi S."/>
            <person name="Viragh M."/>
            <person name="Drula E."/>
            <person name="Min B."/>
            <person name="Chaduli D."/>
            <person name="Navarro D."/>
            <person name="Favel A."/>
            <person name="Norest M."/>
            <person name="Lesage-Meessen L."/>
            <person name="Balint B."/>
            <person name="Merenyi Z."/>
            <person name="de Eugenio L."/>
            <person name="Morin E."/>
            <person name="Martinez A.T."/>
            <person name="Baldrian P."/>
            <person name="Stursova M."/>
            <person name="Martinez M.J."/>
            <person name="Novotny C."/>
            <person name="Magnuson J.K."/>
            <person name="Spatafora J.W."/>
            <person name="Maurice S."/>
            <person name="Pangilinan J."/>
            <person name="Andreopoulos W."/>
            <person name="LaButti K."/>
            <person name="Hundley H."/>
            <person name="Na H."/>
            <person name="Kuo A."/>
            <person name="Barry K."/>
            <person name="Lipzen A."/>
            <person name="Henrissat B."/>
            <person name="Riley R."/>
            <person name="Ahrendt S."/>
            <person name="Nagy L.G."/>
            <person name="Grigoriev I.V."/>
            <person name="Martin F."/>
            <person name="Rosso M.N."/>
        </authorList>
    </citation>
    <scope>NUCLEOTIDE SEQUENCE [LARGE SCALE GENOMIC DNA]</scope>
    <source>
        <strain evidence="6 7">CIRM-BRFM 1785</strain>
    </source>
</reference>
<dbReference type="InterPro" id="IPR011011">
    <property type="entry name" value="Znf_FYVE_PHD"/>
</dbReference>
<gene>
    <name evidence="6" type="ORF">C8Q71DRAFT_775118</name>
</gene>
<accession>A0ABQ8K8T0</accession>
<dbReference type="InterPro" id="IPR001965">
    <property type="entry name" value="Znf_PHD"/>
</dbReference>
<dbReference type="InterPro" id="IPR019787">
    <property type="entry name" value="Znf_PHD-finger"/>
</dbReference>
<dbReference type="InterPro" id="IPR016197">
    <property type="entry name" value="Chromo-like_dom_sf"/>
</dbReference>
<dbReference type="EMBL" id="JADCUA010000019">
    <property type="protein sequence ID" value="KAH9833339.1"/>
    <property type="molecule type" value="Genomic_DNA"/>
</dbReference>
<dbReference type="SUPFAM" id="SSF57903">
    <property type="entry name" value="FYVE/PHD zinc finger"/>
    <property type="match status" value="1"/>
</dbReference>
<feature type="compositionally biased region" description="Basic and acidic residues" evidence="4">
    <location>
        <begin position="486"/>
        <end position="497"/>
    </location>
</feature>
<comment type="caution">
    <text evidence="6">The sequence shown here is derived from an EMBL/GenBank/DDBJ whole genome shotgun (WGS) entry which is preliminary data.</text>
</comment>
<feature type="region of interest" description="Disordered" evidence="4">
    <location>
        <begin position="441"/>
        <end position="608"/>
    </location>
</feature>
<feature type="compositionally biased region" description="Low complexity" evidence="4">
    <location>
        <begin position="17"/>
        <end position="28"/>
    </location>
</feature>
<dbReference type="GeneID" id="72005315"/>
<feature type="compositionally biased region" description="Pro residues" evidence="4">
    <location>
        <begin position="450"/>
        <end position="459"/>
    </location>
</feature>
<evidence type="ECO:0000256" key="1">
    <source>
        <dbReference type="ARBA" id="ARBA00022723"/>
    </source>
</evidence>
<evidence type="ECO:0000256" key="3">
    <source>
        <dbReference type="ARBA" id="ARBA00022833"/>
    </source>
</evidence>
<keyword evidence="2" id="KW-0863">Zinc-finger</keyword>
<feature type="domain" description="Chromo" evidence="5">
    <location>
        <begin position="702"/>
        <end position="758"/>
    </location>
</feature>
<dbReference type="Pfam" id="PF00628">
    <property type="entry name" value="PHD"/>
    <property type="match status" value="1"/>
</dbReference>
<proteinExistence type="predicted"/>
<evidence type="ECO:0000313" key="7">
    <source>
        <dbReference type="Proteomes" id="UP000814176"/>
    </source>
</evidence>
<feature type="compositionally biased region" description="Basic residues" evidence="4">
    <location>
        <begin position="525"/>
        <end position="537"/>
    </location>
</feature>
<dbReference type="RefSeq" id="XP_047776105.1">
    <property type="nucleotide sequence ID" value="XM_047924583.1"/>
</dbReference>
<keyword evidence="3" id="KW-0862">Zinc</keyword>
<feature type="region of interest" description="Disordered" evidence="4">
    <location>
        <begin position="264"/>
        <end position="287"/>
    </location>
</feature>
<feature type="compositionally biased region" description="Polar residues" evidence="4">
    <location>
        <begin position="1"/>
        <end position="16"/>
    </location>
</feature>
<feature type="region of interest" description="Disordered" evidence="4">
    <location>
        <begin position="346"/>
        <end position="389"/>
    </location>
</feature>
<feature type="compositionally biased region" description="Basic and acidic residues" evidence="4">
    <location>
        <begin position="508"/>
        <end position="524"/>
    </location>
</feature>